<proteinExistence type="predicted"/>
<name>A0A2N3KXX9_9PROT</name>
<reference evidence="1 2" key="1">
    <citation type="submission" date="2017-09" db="EMBL/GenBank/DDBJ databases">
        <title>Biodiversity and function of Thalassospira species in the particle-attached aromatic-hydrocarbon-degrading consortia from the surface seawater of the South China Sea.</title>
        <authorList>
            <person name="Dong C."/>
            <person name="Liu R."/>
            <person name="Shao Z."/>
        </authorList>
    </citation>
    <scope>NUCLEOTIDE SEQUENCE [LARGE SCALE GENOMIC DNA]</scope>
    <source>
        <strain evidence="1 2">CSC1P2</strain>
    </source>
</reference>
<organism evidence="1 2">
    <name type="scientific">Thalassospira marina</name>
    <dbReference type="NCBI Taxonomy" id="2048283"/>
    <lineage>
        <taxon>Bacteria</taxon>
        <taxon>Pseudomonadati</taxon>
        <taxon>Pseudomonadota</taxon>
        <taxon>Alphaproteobacteria</taxon>
        <taxon>Rhodospirillales</taxon>
        <taxon>Thalassospiraceae</taxon>
        <taxon>Thalassospira</taxon>
    </lineage>
</organism>
<dbReference type="Proteomes" id="UP000233597">
    <property type="component" value="Unassembled WGS sequence"/>
</dbReference>
<dbReference type="EMBL" id="NWTK01000002">
    <property type="protein sequence ID" value="PKR55435.1"/>
    <property type="molecule type" value="Genomic_DNA"/>
</dbReference>
<comment type="caution">
    <text evidence="1">The sequence shown here is derived from an EMBL/GenBank/DDBJ whole genome shotgun (WGS) entry which is preliminary data.</text>
</comment>
<gene>
    <name evidence="1" type="ORF">COO20_04495</name>
</gene>
<protein>
    <submittedName>
        <fullName evidence="1">Uncharacterized protein</fullName>
    </submittedName>
</protein>
<accession>A0A2N3KXX9</accession>
<dbReference type="AlphaFoldDB" id="A0A2N3KXX9"/>
<evidence type="ECO:0000313" key="2">
    <source>
        <dbReference type="Proteomes" id="UP000233597"/>
    </source>
</evidence>
<sequence>MKTTRVNLPESAYAIPTYDEQKANANLIAAAPDLLDVLRVTECAVEQLCYGQDTANECWTTLSKIRDVIAKAEGQL</sequence>
<evidence type="ECO:0000313" key="1">
    <source>
        <dbReference type="EMBL" id="PKR55435.1"/>
    </source>
</evidence>